<feature type="signal peptide" evidence="1">
    <location>
        <begin position="1"/>
        <end position="18"/>
    </location>
</feature>
<dbReference type="AlphaFoldDB" id="A0A915NPD8"/>
<dbReference type="WBParaSite" id="scf7180000419598.g4067">
    <property type="protein sequence ID" value="scf7180000419598.g4067"/>
    <property type="gene ID" value="scf7180000419598.g4067"/>
</dbReference>
<accession>A0A915NPD8</accession>
<protein>
    <submittedName>
        <fullName evidence="3">Secreted protein</fullName>
    </submittedName>
</protein>
<dbReference type="Proteomes" id="UP000887560">
    <property type="component" value="Unplaced"/>
</dbReference>
<proteinExistence type="predicted"/>
<keyword evidence="2" id="KW-1185">Reference proteome</keyword>
<evidence type="ECO:0000313" key="2">
    <source>
        <dbReference type="Proteomes" id="UP000887560"/>
    </source>
</evidence>
<organism evidence="2 3">
    <name type="scientific">Meloidogyne floridensis</name>
    <dbReference type="NCBI Taxonomy" id="298350"/>
    <lineage>
        <taxon>Eukaryota</taxon>
        <taxon>Metazoa</taxon>
        <taxon>Ecdysozoa</taxon>
        <taxon>Nematoda</taxon>
        <taxon>Chromadorea</taxon>
        <taxon>Rhabditida</taxon>
        <taxon>Tylenchina</taxon>
        <taxon>Tylenchomorpha</taxon>
        <taxon>Tylenchoidea</taxon>
        <taxon>Meloidogynidae</taxon>
        <taxon>Meloidogyninae</taxon>
        <taxon>Meloidogyne</taxon>
    </lineage>
</organism>
<reference evidence="3" key="1">
    <citation type="submission" date="2022-11" db="UniProtKB">
        <authorList>
            <consortium name="WormBaseParasite"/>
        </authorList>
    </citation>
    <scope>IDENTIFICATION</scope>
</reference>
<evidence type="ECO:0000256" key="1">
    <source>
        <dbReference type="SAM" id="SignalP"/>
    </source>
</evidence>
<sequence length="89" mass="10614">MTFKLLFLLISLQHLIYSLEFTIDGTIWDFNNNFDFRSNKLESGRQMREIIKPPPLKRNNNRLKQHRLILAPWARRSAAIWLFGNAPLF</sequence>
<name>A0A915NPD8_9BILA</name>
<keyword evidence="1" id="KW-0732">Signal</keyword>
<evidence type="ECO:0000313" key="3">
    <source>
        <dbReference type="WBParaSite" id="scf7180000419598.g4067"/>
    </source>
</evidence>
<feature type="chain" id="PRO_5036848726" evidence="1">
    <location>
        <begin position="19"/>
        <end position="89"/>
    </location>
</feature>